<protein>
    <submittedName>
        <fullName evidence="1">Uncharacterized protein</fullName>
    </submittedName>
</protein>
<evidence type="ECO:0000313" key="1">
    <source>
        <dbReference type="EMBL" id="KJU82522.1"/>
    </source>
</evidence>
<reference evidence="1 2" key="1">
    <citation type="submission" date="2015-02" db="EMBL/GenBank/DDBJ databases">
        <title>Single-cell genomics of uncultivated deep-branching MTB reveals a conserved set of magnetosome genes.</title>
        <authorList>
            <person name="Kolinko S."/>
            <person name="Richter M."/>
            <person name="Glockner F.O."/>
            <person name="Brachmann A."/>
            <person name="Schuler D."/>
        </authorList>
    </citation>
    <scope>NUCLEOTIDE SEQUENCE [LARGE SCALE GENOMIC DNA]</scope>
    <source>
        <strain evidence="1">TM-1</strain>
    </source>
</reference>
<dbReference type="EMBL" id="LACI01002284">
    <property type="protein sequence ID" value="KJU82522.1"/>
    <property type="molecule type" value="Genomic_DNA"/>
</dbReference>
<evidence type="ECO:0000313" key="2">
    <source>
        <dbReference type="Proteomes" id="UP000033423"/>
    </source>
</evidence>
<gene>
    <name evidence="1" type="ORF">MBAV_005284</name>
</gene>
<keyword evidence="2" id="KW-1185">Reference proteome</keyword>
<sequence>MNFPLSTGIAWFEKQEEESDFYPSHVVIAFNNHEGVEAAARGVQICDLEKYFDHLITKPHPQDRLLH</sequence>
<organism evidence="1 2">
    <name type="scientific">Candidatus Magnetobacterium bavaricum</name>
    <dbReference type="NCBI Taxonomy" id="29290"/>
    <lineage>
        <taxon>Bacteria</taxon>
        <taxon>Pseudomonadati</taxon>
        <taxon>Nitrospirota</taxon>
        <taxon>Thermodesulfovibrionia</taxon>
        <taxon>Thermodesulfovibrionales</taxon>
        <taxon>Candidatus Magnetobacteriaceae</taxon>
        <taxon>Candidatus Magnetobacterium</taxon>
    </lineage>
</organism>
<accession>A0A0F3GL16</accession>
<name>A0A0F3GL16_9BACT</name>
<comment type="caution">
    <text evidence="1">The sequence shown here is derived from an EMBL/GenBank/DDBJ whole genome shotgun (WGS) entry which is preliminary data.</text>
</comment>
<proteinExistence type="predicted"/>
<dbReference type="AlphaFoldDB" id="A0A0F3GL16"/>
<dbReference type="Proteomes" id="UP000033423">
    <property type="component" value="Unassembled WGS sequence"/>
</dbReference>